<dbReference type="EMBL" id="LBIC01000001">
    <property type="protein sequence ID" value="KKW93855.1"/>
    <property type="molecule type" value="Genomic_DNA"/>
</dbReference>
<sequence length="72" mass="8252">MKRFRYVMPTRKGRWLPTKEAAQDAAAKAGFGSRSDYDDPDGPRRATFFADPLLQIEEKTIDPARTRRARPV</sequence>
<dbReference type="PATRIC" id="fig|56193.3.peg.847"/>
<reference evidence="1 2" key="1">
    <citation type="submission" date="2015-04" db="EMBL/GenBank/DDBJ databases">
        <title>Genome sequence of aromatic hydrocarbons-degrading Sphingobium chungbukense DJ77.</title>
        <authorList>
            <person name="Kim Y.-C."/>
            <person name="Chae J.-C."/>
        </authorList>
    </citation>
    <scope>NUCLEOTIDE SEQUENCE [LARGE SCALE GENOMIC DNA]</scope>
    <source>
        <strain evidence="1 2">DJ77</strain>
    </source>
</reference>
<organism evidence="1 2">
    <name type="scientific">Sphingobium chungbukense</name>
    <dbReference type="NCBI Taxonomy" id="56193"/>
    <lineage>
        <taxon>Bacteria</taxon>
        <taxon>Pseudomonadati</taxon>
        <taxon>Pseudomonadota</taxon>
        <taxon>Alphaproteobacteria</taxon>
        <taxon>Sphingomonadales</taxon>
        <taxon>Sphingomonadaceae</taxon>
        <taxon>Sphingobium</taxon>
    </lineage>
</organism>
<accession>A0A0M3AVK1</accession>
<name>A0A0M3AVK1_9SPHN</name>
<proteinExistence type="predicted"/>
<comment type="caution">
    <text evidence="1">The sequence shown here is derived from an EMBL/GenBank/DDBJ whole genome shotgun (WGS) entry which is preliminary data.</text>
</comment>
<protein>
    <submittedName>
        <fullName evidence="1">Uncharacterized protein</fullName>
    </submittedName>
</protein>
<dbReference type="RefSeq" id="WP_046762289.1">
    <property type="nucleotide sequence ID" value="NZ_LBIC01000001.1"/>
</dbReference>
<evidence type="ECO:0000313" key="2">
    <source>
        <dbReference type="Proteomes" id="UP000033874"/>
    </source>
</evidence>
<keyword evidence="2" id="KW-1185">Reference proteome</keyword>
<dbReference type="STRING" id="56193.YP76_04135"/>
<evidence type="ECO:0000313" key="1">
    <source>
        <dbReference type="EMBL" id="KKW93855.1"/>
    </source>
</evidence>
<dbReference type="AlphaFoldDB" id="A0A0M3AVK1"/>
<dbReference type="Proteomes" id="UP000033874">
    <property type="component" value="Unassembled WGS sequence"/>
</dbReference>
<gene>
    <name evidence="1" type="ORF">YP76_04135</name>
</gene>